<dbReference type="PROSITE" id="PS51253">
    <property type="entry name" value="HTH_CENPB"/>
    <property type="match status" value="1"/>
</dbReference>
<gene>
    <name evidence="4" type="ORF">HOO65_050281</name>
</gene>
<reference evidence="4 5" key="1">
    <citation type="submission" date="2020-05" db="EMBL/GenBank/DDBJ databases">
        <title>Ceratocystis lukuohia genome.</title>
        <authorList>
            <person name="Harrington T.C."/>
            <person name="Kim K."/>
            <person name="Mayers C.G."/>
        </authorList>
    </citation>
    <scope>NUCLEOTIDE SEQUENCE [LARGE SCALE GENOMIC DNA]</scope>
    <source>
        <strain evidence="4 5">C4212</strain>
    </source>
</reference>
<protein>
    <recommendedName>
        <fullName evidence="3">HTH CENPB-type domain-containing protein</fullName>
    </recommendedName>
</protein>
<comment type="caution">
    <text evidence="4">The sequence shown here is derived from an EMBL/GenBank/DDBJ whole genome shotgun (WGS) entry which is preliminary data.</text>
</comment>
<dbReference type="Pfam" id="PF03184">
    <property type="entry name" value="DDE_1"/>
    <property type="match status" value="1"/>
</dbReference>
<feature type="domain" description="HTH CENPB-type" evidence="3">
    <location>
        <begin position="51"/>
        <end position="120"/>
    </location>
</feature>
<dbReference type="InterPro" id="IPR004875">
    <property type="entry name" value="DDE_SF_endonuclease_dom"/>
</dbReference>
<feature type="region of interest" description="Disordered" evidence="2">
    <location>
        <begin position="469"/>
        <end position="501"/>
    </location>
</feature>
<evidence type="ECO:0000256" key="1">
    <source>
        <dbReference type="ARBA" id="ARBA00023125"/>
    </source>
</evidence>
<keyword evidence="5" id="KW-1185">Reference proteome</keyword>
<dbReference type="PANTHER" id="PTHR19303">
    <property type="entry name" value="TRANSPOSON"/>
    <property type="match status" value="1"/>
</dbReference>
<dbReference type="EMBL" id="JABSNW010000005">
    <property type="protein sequence ID" value="KAL2887160.1"/>
    <property type="molecule type" value="Genomic_DNA"/>
</dbReference>
<feature type="compositionally biased region" description="Basic and acidic residues" evidence="2">
    <location>
        <begin position="471"/>
        <end position="486"/>
    </location>
</feature>
<proteinExistence type="predicted"/>
<accession>A0ABR4MFV3</accession>
<dbReference type="RefSeq" id="XP_070858340.1">
    <property type="nucleotide sequence ID" value="XM_071000836.1"/>
</dbReference>
<evidence type="ECO:0000313" key="5">
    <source>
        <dbReference type="Proteomes" id="UP001610728"/>
    </source>
</evidence>
<dbReference type="InterPro" id="IPR006600">
    <property type="entry name" value="HTH_CenpB_DNA-bd_dom"/>
</dbReference>
<dbReference type="SMART" id="SM00674">
    <property type="entry name" value="CENPB"/>
    <property type="match status" value="1"/>
</dbReference>
<sequence length="511" mass="57803">MSQFNQEANILLALQALENDASLSVQCAASTYNVCRKKLGHRHKGIPSQCNTLGNARKLLDPEEDSIIRLILDLESRGFSPRLQTIEKIANRLLADRNEPPVGRSWAGNFVRRHPVIQTHVFHKHDSQSAKCDDTAIVSSWFELVEHQITEFGILPSDIYNYGETSFVIGCISSGLVFTTAGRRKKARSVKSRNMEWATAVQAVNSQGWVVSPFIVVAGQDQLARWREDSRFPADWAISATRNGWVDRETSLKWLTHFDQHTKTQKRGRYRLLILDRDEGHYPGDFETYCRENDIITLCTPPNLSHLLQPLNVGCHGLLEKSYSQEIEYLAKCSTTRITKPDFLSAFHAAQKVALSEVVIKEAFREAGLAPWDPEAVISKLDTQPQTLTSMEEEASLPNPLVSATPGDFLGVISQLEHLEKEIGRDQNSFPASILEALKSLANETNAIEHEIALMRSEFEDLRQASETFFEQDRGEREPSQNREDMTVEEESEGTDQVDIDRQIWAELSRR</sequence>
<dbReference type="Proteomes" id="UP001610728">
    <property type="component" value="Unassembled WGS sequence"/>
</dbReference>
<dbReference type="PANTHER" id="PTHR19303:SF74">
    <property type="entry name" value="POGO TRANSPOSABLE ELEMENT WITH KRAB DOMAIN"/>
    <property type="match status" value="1"/>
</dbReference>
<dbReference type="InterPro" id="IPR050863">
    <property type="entry name" value="CenT-Element_Derived"/>
</dbReference>
<organism evidence="4 5">
    <name type="scientific">Ceratocystis lukuohia</name>
    <dbReference type="NCBI Taxonomy" id="2019550"/>
    <lineage>
        <taxon>Eukaryota</taxon>
        <taxon>Fungi</taxon>
        <taxon>Dikarya</taxon>
        <taxon>Ascomycota</taxon>
        <taxon>Pezizomycotina</taxon>
        <taxon>Sordariomycetes</taxon>
        <taxon>Hypocreomycetidae</taxon>
        <taxon>Microascales</taxon>
        <taxon>Ceratocystidaceae</taxon>
        <taxon>Ceratocystis</taxon>
    </lineage>
</organism>
<evidence type="ECO:0000256" key="2">
    <source>
        <dbReference type="SAM" id="MobiDB-lite"/>
    </source>
</evidence>
<keyword evidence="1" id="KW-0238">DNA-binding</keyword>
<evidence type="ECO:0000313" key="4">
    <source>
        <dbReference type="EMBL" id="KAL2887160.1"/>
    </source>
</evidence>
<evidence type="ECO:0000259" key="3">
    <source>
        <dbReference type="PROSITE" id="PS51253"/>
    </source>
</evidence>
<dbReference type="GeneID" id="98118893"/>
<feature type="compositionally biased region" description="Acidic residues" evidence="2">
    <location>
        <begin position="487"/>
        <end position="498"/>
    </location>
</feature>
<name>A0ABR4MFV3_9PEZI</name>